<comment type="caution">
    <text evidence="1">The sequence shown here is derived from an EMBL/GenBank/DDBJ whole genome shotgun (WGS) entry which is preliminary data.</text>
</comment>
<gene>
    <name evidence="1" type="ORF">S12H4_30744</name>
</gene>
<sequence length="190" mass="22129">MLRQIHIFVGEDCVYNHTYALALAEAELDNVTKIIQSYIEMPIPGKIFHRPVSEHFQIFHKSEGNVLFLFITDLVDSLDYIGPSIENTTKKFKELFPNPRDIKNSNDIKREFVNYLREQQYDLHSKITIIGPTNSGKTLLYTMLKGDDEHAIMNFARASIYMVDNLKFDIWDFALKDNFSLLWSKFIKGS</sequence>
<name>X1SH63_9ZZZZ</name>
<proteinExistence type="predicted"/>
<dbReference type="EMBL" id="BARW01017868">
    <property type="protein sequence ID" value="GAI92318.1"/>
    <property type="molecule type" value="Genomic_DNA"/>
</dbReference>
<feature type="non-terminal residue" evidence="1">
    <location>
        <position position="190"/>
    </location>
</feature>
<dbReference type="InterPro" id="IPR027417">
    <property type="entry name" value="P-loop_NTPase"/>
</dbReference>
<reference evidence="1" key="1">
    <citation type="journal article" date="2014" name="Front. Microbiol.">
        <title>High frequency of phylogenetically diverse reductive dehalogenase-homologous genes in deep subseafloor sedimentary metagenomes.</title>
        <authorList>
            <person name="Kawai M."/>
            <person name="Futagami T."/>
            <person name="Toyoda A."/>
            <person name="Takaki Y."/>
            <person name="Nishi S."/>
            <person name="Hori S."/>
            <person name="Arai W."/>
            <person name="Tsubouchi T."/>
            <person name="Morono Y."/>
            <person name="Uchiyama I."/>
            <person name="Ito T."/>
            <person name="Fujiyama A."/>
            <person name="Inagaki F."/>
            <person name="Takami H."/>
        </authorList>
    </citation>
    <scope>NUCLEOTIDE SEQUENCE</scope>
    <source>
        <strain evidence="1">Expedition CK06-06</strain>
    </source>
</reference>
<organism evidence="1">
    <name type="scientific">marine sediment metagenome</name>
    <dbReference type="NCBI Taxonomy" id="412755"/>
    <lineage>
        <taxon>unclassified sequences</taxon>
        <taxon>metagenomes</taxon>
        <taxon>ecological metagenomes</taxon>
    </lineage>
</organism>
<dbReference type="AlphaFoldDB" id="X1SH63"/>
<dbReference type="Gene3D" id="3.40.50.300">
    <property type="entry name" value="P-loop containing nucleotide triphosphate hydrolases"/>
    <property type="match status" value="1"/>
</dbReference>
<accession>X1SH63</accession>
<protein>
    <submittedName>
        <fullName evidence="1">Uncharacterized protein</fullName>
    </submittedName>
</protein>
<dbReference type="SUPFAM" id="SSF52540">
    <property type="entry name" value="P-loop containing nucleoside triphosphate hydrolases"/>
    <property type="match status" value="1"/>
</dbReference>
<evidence type="ECO:0000313" key="1">
    <source>
        <dbReference type="EMBL" id="GAI92318.1"/>
    </source>
</evidence>